<proteinExistence type="predicted"/>
<feature type="transmembrane region" description="Helical" evidence="1">
    <location>
        <begin position="260"/>
        <end position="285"/>
    </location>
</feature>
<dbReference type="GO" id="GO:0016020">
    <property type="term" value="C:membrane"/>
    <property type="evidence" value="ECO:0007669"/>
    <property type="project" value="TreeGrafter"/>
</dbReference>
<reference evidence="2" key="2">
    <citation type="submission" date="2022-03" db="EMBL/GenBank/DDBJ databases">
        <title>Draft title - Genomic analysis of global carrot germplasm unveils the trajectory of domestication and the origin of high carotenoid orange carrot.</title>
        <authorList>
            <person name="Iorizzo M."/>
            <person name="Ellison S."/>
            <person name="Senalik D."/>
            <person name="Macko-Podgorni A."/>
            <person name="Grzebelus D."/>
            <person name="Bostan H."/>
            <person name="Rolling W."/>
            <person name="Curaba J."/>
            <person name="Simon P."/>
        </authorList>
    </citation>
    <scope>NUCLEOTIDE SEQUENCE</scope>
    <source>
        <tissue evidence="2">Leaf</tissue>
    </source>
</reference>
<evidence type="ECO:0000313" key="3">
    <source>
        <dbReference type="Proteomes" id="UP000077755"/>
    </source>
</evidence>
<accession>A0AAF0XC47</accession>
<name>A0AAF0XC47_DAUCS</name>
<dbReference type="Proteomes" id="UP000077755">
    <property type="component" value="Chromosome 6"/>
</dbReference>
<feature type="transmembrane region" description="Helical" evidence="1">
    <location>
        <begin position="227"/>
        <end position="248"/>
    </location>
</feature>
<dbReference type="KEGG" id="dcr:108224894"/>
<reference evidence="2" key="1">
    <citation type="journal article" date="2016" name="Nat. Genet.">
        <title>A high-quality carrot genome assembly provides new insights into carotenoid accumulation and asterid genome evolution.</title>
        <authorList>
            <person name="Iorizzo M."/>
            <person name="Ellison S."/>
            <person name="Senalik D."/>
            <person name="Zeng P."/>
            <person name="Satapoomin P."/>
            <person name="Huang J."/>
            <person name="Bowman M."/>
            <person name="Iovene M."/>
            <person name="Sanseverino W."/>
            <person name="Cavagnaro P."/>
            <person name="Yildiz M."/>
            <person name="Macko-Podgorni A."/>
            <person name="Moranska E."/>
            <person name="Grzebelus E."/>
            <person name="Grzebelus D."/>
            <person name="Ashrafi H."/>
            <person name="Zheng Z."/>
            <person name="Cheng S."/>
            <person name="Spooner D."/>
            <person name="Van Deynze A."/>
            <person name="Simon P."/>
        </authorList>
    </citation>
    <scope>NUCLEOTIDE SEQUENCE</scope>
    <source>
        <tissue evidence="2">Leaf</tissue>
    </source>
</reference>
<evidence type="ECO:0000256" key="1">
    <source>
        <dbReference type="SAM" id="Phobius"/>
    </source>
</evidence>
<keyword evidence="1" id="KW-1133">Transmembrane helix</keyword>
<evidence type="ECO:0000313" key="2">
    <source>
        <dbReference type="EMBL" id="WOH05095.1"/>
    </source>
</evidence>
<keyword evidence="1" id="KW-0472">Membrane</keyword>
<dbReference type="AlphaFoldDB" id="A0AAF0XC47"/>
<feature type="transmembrane region" description="Helical" evidence="1">
    <location>
        <begin position="113"/>
        <end position="134"/>
    </location>
</feature>
<feature type="transmembrane region" description="Helical" evidence="1">
    <location>
        <begin position="78"/>
        <end position="101"/>
    </location>
</feature>
<feature type="transmembrane region" description="Helical" evidence="1">
    <location>
        <begin position="297"/>
        <end position="317"/>
    </location>
</feature>
<gene>
    <name evidence="2" type="ORF">DCAR_0624508</name>
</gene>
<keyword evidence="3" id="KW-1185">Reference proteome</keyword>
<dbReference type="EMBL" id="CP093348">
    <property type="protein sequence ID" value="WOH05095.1"/>
    <property type="molecule type" value="Genomic_DNA"/>
</dbReference>
<organism evidence="2 3">
    <name type="scientific">Daucus carota subsp. sativus</name>
    <name type="common">Carrot</name>
    <dbReference type="NCBI Taxonomy" id="79200"/>
    <lineage>
        <taxon>Eukaryota</taxon>
        <taxon>Viridiplantae</taxon>
        <taxon>Streptophyta</taxon>
        <taxon>Embryophyta</taxon>
        <taxon>Tracheophyta</taxon>
        <taxon>Spermatophyta</taxon>
        <taxon>Magnoliopsida</taxon>
        <taxon>eudicotyledons</taxon>
        <taxon>Gunneridae</taxon>
        <taxon>Pentapetalae</taxon>
        <taxon>asterids</taxon>
        <taxon>campanulids</taxon>
        <taxon>Apiales</taxon>
        <taxon>Apiaceae</taxon>
        <taxon>Apioideae</taxon>
        <taxon>Scandiceae</taxon>
        <taxon>Daucinae</taxon>
        <taxon>Daucus</taxon>
        <taxon>Daucus sect. Daucus</taxon>
    </lineage>
</organism>
<dbReference type="PANTHER" id="PTHR12242">
    <property type="entry name" value="OS02G0130600 PROTEIN-RELATED"/>
    <property type="match status" value="1"/>
</dbReference>
<feature type="transmembrane region" description="Helical" evidence="1">
    <location>
        <begin position="202"/>
        <end position="221"/>
    </location>
</feature>
<sequence>MDLLDTSDTTSLSYWLNWRFFLCTICVFIPMLGATYIIWKYECLYPPKPDREEAEEDNLWFRYANDSWMPCVEEIHPICLMTFRIFSFCLILTALVVDVVVRGGSLFHYYTQWTLALVTIYFGFGSVLSVYGCLQHRKIFSGNDASNDVVDAERGSYVSLIQHEAASGVNIGKYSCYQDKYPLSRTASKCGQVLQIMFQMTAGAVVLTDCLYWCVIFPFLTIKDYDFNFFTVMEHSLNAILLFGETTLNGLRFPWFRISYFILLTGVYVIFEWIVHASVSLWWPYPFLDLSFPSAPLWYLAVALMHLPCYALVALIIKTKYYVLYRWFPQPDRSLR</sequence>
<dbReference type="PANTHER" id="PTHR12242:SF29">
    <property type="entry name" value="TRANSMEMBRANE PROTEIN"/>
    <property type="match status" value="1"/>
</dbReference>
<feature type="transmembrane region" description="Helical" evidence="1">
    <location>
        <begin position="18"/>
        <end position="39"/>
    </location>
</feature>
<keyword evidence="1" id="KW-0812">Transmembrane</keyword>
<protein>
    <submittedName>
        <fullName evidence="2">Uncharacterized protein</fullName>
    </submittedName>
</protein>